<dbReference type="Gene3D" id="3.50.50.60">
    <property type="entry name" value="FAD/NAD(P)-binding domain"/>
    <property type="match status" value="2"/>
</dbReference>
<evidence type="ECO:0000256" key="1">
    <source>
        <dbReference type="ARBA" id="ARBA00001971"/>
    </source>
</evidence>
<keyword evidence="8" id="KW-0503">Monooxygenase</keyword>
<keyword evidence="4" id="KW-0479">Metal-binding</keyword>
<dbReference type="eggNOG" id="KOG1399">
    <property type="taxonomic scope" value="Eukaryota"/>
</dbReference>
<dbReference type="InterPro" id="IPR036188">
    <property type="entry name" value="FAD/NAD-bd_sf"/>
</dbReference>
<evidence type="ECO:0000256" key="7">
    <source>
        <dbReference type="ARBA" id="ARBA00023004"/>
    </source>
</evidence>
<evidence type="ECO:0000256" key="5">
    <source>
        <dbReference type="ARBA" id="ARBA00022827"/>
    </source>
</evidence>
<evidence type="ECO:0000256" key="8">
    <source>
        <dbReference type="ARBA" id="ARBA00023033"/>
    </source>
</evidence>
<dbReference type="GO" id="GO:0005506">
    <property type="term" value="F:iron ion binding"/>
    <property type="evidence" value="ECO:0007669"/>
    <property type="project" value="InterPro"/>
</dbReference>
<dbReference type="GO" id="GO:0004499">
    <property type="term" value="F:N,N-dimethylaniline monooxygenase activity"/>
    <property type="evidence" value="ECO:0007669"/>
    <property type="project" value="InterPro"/>
</dbReference>
<evidence type="ECO:0000313" key="9">
    <source>
        <dbReference type="EMBL" id="OOO05261.1"/>
    </source>
</evidence>
<dbReference type="Pfam" id="PF13450">
    <property type="entry name" value="NAD_binding_8"/>
    <property type="match status" value="1"/>
</dbReference>
<dbReference type="VEuPathDB" id="FungiDB:AO090206000075"/>
<dbReference type="Gene3D" id="1.10.630.10">
    <property type="entry name" value="Cytochrome P450"/>
    <property type="match status" value="1"/>
</dbReference>
<evidence type="ECO:0000256" key="2">
    <source>
        <dbReference type="ARBA" id="ARBA00010617"/>
    </source>
</evidence>
<dbReference type="InterPro" id="IPR020946">
    <property type="entry name" value="Flavin_mOase-like"/>
</dbReference>
<dbReference type="GO" id="GO:0020037">
    <property type="term" value="F:heme binding"/>
    <property type="evidence" value="ECO:0007669"/>
    <property type="project" value="InterPro"/>
</dbReference>
<dbReference type="InterPro" id="IPR001128">
    <property type="entry name" value="Cyt_P450"/>
</dbReference>
<keyword evidence="3" id="KW-0285">Flavoprotein</keyword>
<reference evidence="9 10" key="1">
    <citation type="submission" date="2016-10" db="EMBL/GenBank/DDBJ databases">
        <title>Genome sequencing of Aspergillus oryzae BCC7051.</title>
        <authorList>
            <person name="Thammarongtham C."/>
            <person name="Vorapreeda T."/>
            <person name="Nookaew I."/>
            <person name="Srisuk T."/>
            <person name="Land M."/>
            <person name="Jeennor S."/>
            <person name="Laoteng K."/>
        </authorList>
    </citation>
    <scope>NUCLEOTIDE SEQUENCE [LARGE SCALE GENOMIC DNA]</scope>
    <source>
        <strain evidence="9 10">BCC7051</strain>
    </source>
</reference>
<protein>
    <submittedName>
        <fullName evidence="9">Cytochrome P450</fullName>
    </submittedName>
</protein>
<dbReference type="Pfam" id="PF00743">
    <property type="entry name" value="FMO-like"/>
    <property type="match status" value="1"/>
</dbReference>
<evidence type="ECO:0000256" key="6">
    <source>
        <dbReference type="ARBA" id="ARBA00023002"/>
    </source>
</evidence>
<dbReference type="EMBL" id="MKZY01000009">
    <property type="protein sequence ID" value="OOO05261.1"/>
    <property type="molecule type" value="Genomic_DNA"/>
</dbReference>
<name>A0A1S9D827_ASPOZ</name>
<dbReference type="InterPro" id="IPR017972">
    <property type="entry name" value="Cyt_P450_CS"/>
</dbReference>
<dbReference type="VEuPathDB" id="FungiDB:AO090113000021"/>
<dbReference type="SUPFAM" id="SSF48264">
    <property type="entry name" value="Cytochrome P450"/>
    <property type="match status" value="1"/>
</dbReference>
<gene>
    <name evidence="9" type="ORF">OAory_01067770</name>
</gene>
<dbReference type="PRINTS" id="PR00419">
    <property type="entry name" value="ADXRDTASE"/>
</dbReference>
<dbReference type="OrthoDB" id="4413924at2759"/>
<dbReference type="PROSITE" id="PS00086">
    <property type="entry name" value="CYTOCHROME_P450"/>
    <property type="match status" value="1"/>
</dbReference>
<comment type="caution">
    <text evidence="9">The sequence shown here is derived from an EMBL/GenBank/DDBJ whole genome shotgun (WGS) entry which is preliminary data.</text>
</comment>
<proteinExistence type="inferred from homology"/>
<dbReference type="InterPro" id="IPR036396">
    <property type="entry name" value="Cyt_P450_sf"/>
</dbReference>
<dbReference type="PANTHER" id="PTHR24305:SF85">
    <property type="entry name" value="P450, PUTATIVE (EUROFUNG)-RELATED"/>
    <property type="match status" value="1"/>
</dbReference>
<dbReference type="SUPFAM" id="SSF51905">
    <property type="entry name" value="FAD/NAD(P)-binding domain"/>
    <property type="match status" value="2"/>
</dbReference>
<dbReference type="CDD" id="cd11060">
    <property type="entry name" value="CYP57A1-like"/>
    <property type="match status" value="1"/>
</dbReference>
<dbReference type="AlphaFoldDB" id="A0A1S9D827"/>
<keyword evidence="6" id="KW-0560">Oxidoreductase</keyword>
<sequence>MTVSQVRRVTVIGAGISGVVSTAHLVAAGFEVTVFERNQQTGGIWLYDEQTPLECSFPSPDPSLADKVEKNARFDREKLRLQHAPPGPCYKNLTTNVSTPLMRIKLRAWPENTPDFVHHSVVNEYIRDIALSTGVDERTIYGARVEHVYKNGGKWHVNWSVLDDNGSIDGLEERRLISTFDAVVVASGHYHSPHIPDIPGLSEVKKRWPSRVIHSKRYRTPEVYRDENVLMIGGGVSSMDISRDLGPFAKMIFQSTRNGDADPPALMLPDNAVRIGEIDHLELLSGTGDTLPEGDPLPLILCLKSSQRLCKIHKIIVCTGYQIVFPFLPDYHDDSMPLQDADDTILVTNGTQVHNIHRDIFYIPDPTLAFVGIPYFNTTFTLFEFQAIAVTAVWSQTACLPSTTEMRREYLVKQKQTGGGRKFHSLKDKEKEYVRDLMAWINDGRNAHGLVPIEGHTAAWFEAMDKLWDEARAAMKERKEQQEKIIKRIPFSADSLGILRRRYFHPLSRFPGPFLGSVTSLYQTYWHVHPNKTLHDTELHKKYGPIVRYSPNGLIVNDPALLPVIYNRRANKTDFYAPVFDTHSTFTRKDYREHVASRKAISHAYSVTNTRLFEPQVDGILSELISLLSESATEKRLVDIMEYGSWFTYDVTSLFVCGKPFGFVEKRTDVQGLIQNKNKVLFIVFIMTIQENLSWIVRNTRLGRRYLMPHPTDQSGLGVVMAERDRIVDAVIDSDGKVKRHLLVKGSLLSSLMEILGTEGCPLSLVDVKAEIFFAMLAGSSVTPSQLARVIFHISRNFKVQEKLYEELVAAEQDGRIPPLSAIISDEQAHRLPFLSACIREAQRYAPTMSQLPRYAPEGTGLELHEQYVPPGTSVSTSPWIIGRNKDLYGEDANSFRPERWLEASPEEERRWDHFSFHFGYGARKCLANNFGLMQLYKVAAEVFRRFEVKVEGSNEDTVSGGPPASARFRFDRRARSWS</sequence>
<keyword evidence="5" id="KW-0274">FAD</keyword>
<dbReference type="PANTHER" id="PTHR24305">
    <property type="entry name" value="CYTOCHROME P450"/>
    <property type="match status" value="1"/>
</dbReference>
<dbReference type="InterPro" id="IPR050121">
    <property type="entry name" value="Cytochrome_P450_monoxygenase"/>
</dbReference>
<evidence type="ECO:0000256" key="4">
    <source>
        <dbReference type="ARBA" id="ARBA00022723"/>
    </source>
</evidence>
<dbReference type="GO" id="GO:0050661">
    <property type="term" value="F:NADP binding"/>
    <property type="evidence" value="ECO:0007669"/>
    <property type="project" value="InterPro"/>
</dbReference>
<accession>A0A1S9D827</accession>
<evidence type="ECO:0000256" key="3">
    <source>
        <dbReference type="ARBA" id="ARBA00022630"/>
    </source>
</evidence>
<dbReference type="Proteomes" id="UP000190312">
    <property type="component" value="Unassembled WGS sequence"/>
</dbReference>
<comment type="similarity">
    <text evidence="2">Belongs to the cytochrome P450 family.</text>
</comment>
<keyword evidence="7" id="KW-0408">Iron</keyword>
<organism evidence="9 10">
    <name type="scientific">Aspergillus oryzae</name>
    <name type="common">Yellow koji mold</name>
    <dbReference type="NCBI Taxonomy" id="5062"/>
    <lineage>
        <taxon>Eukaryota</taxon>
        <taxon>Fungi</taxon>
        <taxon>Dikarya</taxon>
        <taxon>Ascomycota</taxon>
        <taxon>Pezizomycotina</taxon>
        <taxon>Eurotiomycetes</taxon>
        <taxon>Eurotiomycetidae</taxon>
        <taxon>Eurotiales</taxon>
        <taxon>Aspergillaceae</taxon>
        <taxon>Aspergillus</taxon>
        <taxon>Aspergillus subgen. Circumdati</taxon>
    </lineage>
</organism>
<evidence type="ECO:0000313" key="10">
    <source>
        <dbReference type="Proteomes" id="UP000190312"/>
    </source>
</evidence>
<dbReference type="Pfam" id="PF00067">
    <property type="entry name" value="p450"/>
    <property type="match status" value="1"/>
</dbReference>
<comment type="cofactor">
    <cofactor evidence="1">
        <name>heme</name>
        <dbReference type="ChEBI" id="CHEBI:30413"/>
    </cofactor>
</comment>
<dbReference type="GO" id="GO:0050660">
    <property type="term" value="F:flavin adenine dinucleotide binding"/>
    <property type="evidence" value="ECO:0007669"/>
    <property type="project" value="InterPro"/>
</dbReference>